<dbReference type="Proteomes" id="UP000308600">
    <property type="component" value="Unassembled WGS sequence"/>
</dbReference>
<dbReference type="EMBL" id="ML208347">
    <property type="protein sequence ID" value="TFK68651.1"/>
    <property type="molecule type" value="Genomic_DNA"/>
</dbReference>
<keyword evidence="2" id="KW-1185">Reference proteome</keyword>
<organism evidence="1 2">
    <name type="scientific">Pluteus cervinus</name>
    <dbReference type="NCBI Taxonomy" id="181527"/>
    <lineage>
        <taxon>Eukaryota</taxon>
        <taxon>Fungi</taxon>
        <taxon>Dikarya</taxon>
        <taxon>Basidiomycota</taxon>
        <taxon>Agaricomycotina</taxon>
        <taxon>Agaricomycetes</taxon>
        <taxon>Agaricomycetidae</taxon>
        <taxon>Agaricales</taxon>
        <taxon>Pluteineae</taxon>
        <taxon>Pluteaceae</taxon>
        <taxon>Pluteus</taxon>
    </lineage>
</organism>
<protein>
    <submittedName>
        <fullName evidence="1">Uncharacterized protein</fullName>
    </submittedName>
</protein>
<evidence type="ECO:0000313" key="1">
    <source>
        <dbReference type="EMBL" id="TFK68651.1"/>
    </source>
</evidence>
<name>A0ACD3ASW1_9AGAR</name>
<reference evidence="1 2" key="1">
    <citation type="journal article" date="2019" name="Nat. Ecol. Evol.">
        <title>Megaphylogeny resolves global patterns of mushroom evolution.</title>
        <authorList>
            <person name="Varga T."/>
            <person name="Krizsan K."/>
            <person name="Foldi C."/>
            <person name="Dima B."/>
            <person name="Sanchez-Garcia M."/>
            <person name="Sanchez-Ramirez S."/>
            <person name="Szollosi G.J."/>
            <person name="Szarkandi J.G."/>
            <person name="Papp V."/>
            <person name="Albert L."/>
            <person name="Andreopoulos W."/>
            <person name="Angelini C."/>
            <person name="Antonin V."/>
            <person name="Barry K.W."/>
            <person name="Bougher N.L."/>
            <person name="Buchanan P."/>
            <person name="Buyck B."/>
            <person name="Bense V."/>
            <person name="Catcheside P."/>
            <person name="Chovatia M."/>
            <person name="Cooper J."/>
            <person name="Damon W."/>
            <person name="Desjardin D."/>
            <person name="Finy P."/>
            <person name="Geml J."/>
            <person name="Haridas S."/>
            <person name="Hughes K."/>
            <person name="Justo A."/>
            <person name="Karasinski D."/>
            <person name="Kautmanova I."/>
            <person name="Kiss B."/>
            <person name="Kocsube S."/>
            <person name="Kotiranta H."/>
            <person name="LaButti K.M."/>
            <person name="Lechner B.E."/>
            <person name="Liimatainen K."/>
            <person name="Lipzen A."/>
            <person name="Lukacs Z."/>
            <person name="Mihaltcheva S."/>
            <person name="Morgado L.N."/>
            <person name="Niskanen T."/>
            <person name="Noordeloos M.E."/>
            <person name="Ohm R.A."/>
            <person name="Ortiz-Santana B."/>
            <person name="Ovrebo C."/>
            <person name="Racz N."/>
            <person name="Riley R."/>
            <person name="Savchenko A."/>
            <person name="Shiryaev A."/>
            <person name="Soop K."/>
            <person name="Spirin V."/>
            <person name="Szebenyi C."/>
            <person name="Tomsovsky M."/>
            <person name="Tulloss R.E."/>
            <person name="Uehling J."/>
            <person name="Grigoriev I.V."/>
            <person name="Vagvolgyi C."/>
            <person name="Papp T."/>
            <person name="Martin F.M."/>
            <person name="Miettinen O."/>
            <person name="Hibbett D.S."/>
            <person name="Nagy L.G."/>
        </authorList>
    </citation>
    <scope>NUCLEOTIDE SEQUENCE [LARGE SCALE GENOMIC DNA]</scope>
    <source>
        <strain evidence="1 2">NL-1719</strain>
    </source>
</reference>
<evidence type="ECO:0000313" key="2">
    <source>
        <dbReference type="Proteomes" id="UP000308600"/>
    </source>
</evidence>
<gene>
    <name evidence="1" type="ORF">BDN72DRAFT_897982</name>
</gene>
<proteinExistence type="predicted"/>
<sequence length="546" mass="61488">MSSPIATQTPLNNYAKQRDAIDAKILPLRAQIREFLEERNEWTPAGRLAPEILVEIFSYLQREWDGWNRKFPFLLKLTHVSRRWRAAAITCPSLWNEISFENKTLVEQWLKRSASSDLYVTVGTKRGDYAIRQVFAHLHRIRHLSVDLTSARYLPSFPDTPFAAAPVLSLFSIKCPRSDVTPSLPFLTRPFPALRELSLESCGEIDLTSATFSNFTSLNISYCSITTTLPALLALLARMPGLTRMKLNTVELTSTPLPENLPIVQLPDIQTFGYRGTNGDLDFQLLAHLIFPETSSLFLTFDTTVPRIEETSPTVTTMLVAIENLFAQIAELRDLMIKSGSRGDSFTLEVTRTPHLHIGITSPSASTIYDQYLSWMSKNTHLFTDLWQINFEGTIPSGLWPVLKKPLPHIVMVEIDSGQSGELFDIFIEDWERGSARGEVAGATRPTLILPELETVNVVTANFYNISERLIDALQYRSYHGKRLERLGLINPAGLDSNWKSSLRGVVDTLDLYEPDEDGSDSDESGLFCPRCKTTAPCGWCRILRG</sequence>
<accession>A0ACD3ASW1</accession>